<dbReference type="EnsemblPlants" id="KEH17533">
    <property type="protein sequence ID" value="KEH17533"/>
    <property type="gene ID" value="MTR_0009s0270"/>
</dbReference>
<reference evidence="1 3" key="2">
    <citation type="journal article" date="2014" name="BMC Genomics">
        <title>An improved genome release (version Mt4.0) for the model legume Medicago truncatula.</title>
        <authorList>
            <person name="Tang H."/>
            <person name="Krishnakumar V."/>
            <person name="Bidwell S."/>
            <person name="Rosen B."/>
            <person name="Chan A."/>
            <person name="Zhou S."/>
            <person name="Gentzbittel L."/>
            <person name="Childs K.L."/>
            <person name="Yandell M."/>
            <person name="Gundlach H."/>
            <person name="Mayer K.F."/>
            <person name="Schwartz D.C."/>
            <person name="Town C.D."/>
        </authorList>
    </citation>
    <scope>GENOME REANNOTATION</scope>
    <source>
        <strain evidence="1">A17</strain>
        <strain evidence="2 3">cv. Jemalong A17</strain>
    </source>
</reference>
<organism evidence="1 3">
    <name type="scientific">Medicago truncatula</name>
    <name type="common">Barrel medic</name>
    <name type="synonym">Medicago tribuloides</name>
    <dbReference type="NCBI Taxonomy" id="3880"/>
    <lineage>
        <taxon>Eukaryota</taxon>
        <taxon>Viridiplantae</taxon>
        <taxon>Streptophyta</taxon>
        <taxon>Embryophyta</taxon>
        <taxon>Tracheophyta</taxon>
        <taxon>Spermatophyta</taxon>
        <taxon>Magnoliopsida</taxon>
        <taxon>eudicotyledons</taxon>
        <taxon>Gunneridae</taxon>
        <taxon>Pentapetalae</taxon>
        <taxon>rosids</taxon>
        <taxon>fabids</taxon>
        <taxon>Fabales</taxon>
        <taxon>Fabaceae</taxon>
        <taxon>Papilionoideae</taxon>
        <taxon>50 kb inversion clade</taxon>
        <taxon>NPAAA clade</taxon>
        <taxon>Hologalegina</taxon>
        <taxon>IRL clade</taxon>
        <taxon>Trifolieae</taxon>
        <taxon>Medicago</taxon>
    </lineage>
</organism>
<evidence type="ECO:0000313" key="1">
    <source>
        <dbReference type="EMBL" id="KEH17533.1"/>
    </source>
</evidence>
<sequence>MPPLSGVISHVHKAQDYSWHGTVIIPPSYLFCFPQVQERIFDGLSLGAKERGFGADSEQKYEDSETKICLPQVRSLARPVLTLARPCHTPRTAFCCFCLDFTLLYSSFLMEHSSDVIA</sequence>
<reference evidence="2" key="3">
    <citation type="submission" date="2015-06" db="UniProtKB">
        <authorList>
            <consortium name="EnsemblPlants"/>
        </authorList>
    </citation>
    <scope>IDENTIFICATION</scope>
    <source>
        <strain evidence="2">cv. Jemalong A17</strain>
    </source>
</reference>
<gene>
    <name evidence="1" type="ORF">MTR_0009s0270</name>
</gene>
<evidence type="ECO:0000313" key="3">
    <source>
        <dbReference type="Proteomes" id="UP000002051"/>
    </source>
</evidence>
<dbReference type="EMBL" id="KL402734">
    <property type="protein sequence ID" value="KEH17533.1"/>
    <property type="molecule type" value="Genomic_DNA"/>
</dbReference>
<reference evidence="1 3" key="1">
    <citation type="journal article" date="2011" name="Nature">
        <title>The Medicago genome provides insight into the evolution of rhizobial symbioses.</title>
        <authorList>
            <person name="Young N.D."/>
            <person name="Debelle F."/>
            <person name="Oldroyd G.E."/>
            <person name="Geurts R."/>
            <person name="Cannon S.B."/>
            <person name="Udvardi M.K."/>
            <person name="Benedito V.A."/>
            <person name="Mayer K.F."/>
            <person name="Gouzy J."/>
            <person name="Schoof H."/>
            <person name="Van de Peer Y."/>
            <person name="Proost S."/>
            <person name="Cook D.R."/>
            <person name="Meyers B.C."/>
            <person name="Spannagl M."/>
            <person name="Cheung F."/>
            <person name="De Mita S."/>
            <person name="Krishnakumar V."/>
            <person name="Gundlach H."/>
            <person name="Zhou S."/>
            <person name="Mudge J."/>
            <person name="Bharti A.K."/>
            <person name="Murray J.D."/>
            <person name="Naoumkina M.A."/>
            <person name="Rosen B."/>
            <person name="Silverstein K.A."/>
            <person name="Tang H."/>
            <person name="Rombauts S."/>
            <person name="Zhao P.X."/>
            <person name="Zhou P."/>
            <person name="Barbe V."/>
            <person name="Bardou P."/>
            <person name="Bechner M."/>
            <person name="Bellec A."/>
            <person name="Berger A."/>
            <person name="Berges H."/>
            <person name="Bidwell S."/>
            <person name="Bisseling T."/>
            <person name="Choisne N."/>
            <person name="Couloux A."/>
            <person name="Denny R."/>
            <person name="Deshpande S."/>
            <person name="Dai X."/>
            <person name="Doyle J.J."/>
            <person name="Dudez A.M."/>
            <person name="Farmer A.D."/>
            <person name="Fouteau S."/>
            <person name="Franken C."/>
            <person name="Gibelin C."/>
            <person name="Gish J."/>
            <person name="Goldstein S."/>
            <person name="Gonzalez A.J."/>
            <person name="Green P.J."/>
            <person name="Hallab A."/>
            <person name="Hartog M."/>
            <person name="Hua A."/>
            <person name="Humphray S.J."/>
            <person name="Jeong D.H."/>
            <person name="Jing Y."/>
            <person name="Jocker A."/>
            <person name="Kenton S.M."/>
            <person name="Kim D.J."/>
            <person name="Klee K."/>
            <person name="Lai H."/>
            <person name="Lang C."/>
            <person name="Lin S."/>
            <person name="Macmil S.L."/>
            <person name="Magdelenat G."/>
            <person name="Matthews L."/>
            <person name="McCorrison J."/>
            <person name="Monaghan E.L."/>
            <person name="Mun J.H."/>
            <person name="Najar F.Z."/>
            <person name="Nicholson C."/>
            <person name="Noirot C."/>
            <person name="O'Bleness M."/>
            <person name="Paule C.R."/>
            <person name="Poulain J."/>
            <person name="Prion F."/>
            <person name="Qin B."/>
            <person name="Qu C."/>
            <person name="Retzel E.F."/>
            <person name="Riddle C."/>
            <person name="Sallet E."/>
            <person name="Samain S."/>
            <person name="Samson N."/>
            <person name="Sanders I."/>
            <person name="Saurat O."/>
            <person name="Scarpelli C."/>
            <person name="Schiex T."/>
            <person name="Segurens B."/>
            <person name="Severin A.J."/>
            <person name="Sherrier D.J."/>
            <person name="Shi R."/>
            <person name="Sims S."/>
            <person name="Singer S.R."/>
            <person name="Sinharoy S."/>
            <person name="Sterck L."/>
            <person name="Viollet A."/>
            <person name="Wang B.B."/>
            <person name="Wang K."/>
            <person name="Wang M."/>
            <person name="Wang X."/>
            <person name="Warfsmann J."/>
            <person name="Weissenbach J."/>
            <person name="White D.D."/>
            <person name="White J.D."/>
            <person name="Wiley G.B."/>
            <person name="Wincker P."/>
            <person name="Xing Y."/>
            <person name="Yang L."/>
            <person name="Yao Z."/>
            <person name="Ying F."/>
            <person name="Zhai J."/>
            <person name="Zhou L."/>
            <person name="Zuber A."/>
            <person name="Denarie J."/>
            <person name="Dixon R.A."/>
            <person name="May G.D."/>
            <person name="Schwartz D.C."/>
            <person name="Rogers J."/>
            <person name="Quetier F."/>
            <person name="Town C.D."/>
            <person name="Roe B.A."/>
        </authorList>
    </citation>
    <scope>NUCLEOTIDE SEQUENCE [LARGE SCALE GENOMIC DNA]</scope>
    <source>
        <strain evidence="1">A17</strain>
        <strain evidence="2 3">cv. Jemalong A17</strain>
    </source>
</reference>
<protein>
    <submittedName>
        <fullName evidence="1 2">Uncharacterized protein</fullName>
    </submittedName>
</protein>
<evidence type="ECO:0000313" key="2">
    <source>
        <dbReference type="EnsemblPlants" id="KEH17533"/>
    </source>
</evidence>
<keyword evidence="3" id="KW-1185">Reference proteome</keyword>
<name>A0A072TKZ2_MEDTR</name>
<accession>A0A072TKZ2</accession>
<proteinExistence type="predicted"/>
<dbReference type="Proteomes" id="UP000002051">
    <property type="component" value="Unassembled WGS sequence"/>
</dbReference>
<dbReference type="HOGENOM" id="CLU_2100461_0_0_1"/>
<dbReference type="AlphaFoldDB" id="A0A072TKZ2"/>